<sequence>MDRPSHTPIPLPSHIHYELLLQLLERETSGTLKRGTEEHRQLQELVATLRRALAVQKQLEASCQNKQLPIEYHWSLNLPAVGPLSNVTKGEE</sequence>
<evidence type="ECO:0000313" key="2">
    <source>
        <dbReference type="Proteomes" id="UP001604335"/>
    </source>
</evidence>
<organism evidence="1 2">
    <name type="scientific">Limnothrix redekei LRLZ20PSL1</name>
    <dbReference type="NCBI Taxonomy" id="3112953"/>
    <lineage>
        <taxon>Bacteria</taxon>
        <taxon>Bacillati</taxon>
        <taxon>Cyanobacteriota</taxon>
        <taxon>Cyanophyceae</taxon>
        <taxon>Pseudanabaenales</taxon>
        <taxon>Pseudanabaenaceae</taxon>
        <taxon>Limnothrix</taxon>
    </lineage>
</organism>
<keyword evidence="2" id="KW-1185">Reference proteome</keyword>
<dbReference type="InterPro" id="IPR035228">
    <property type="entry name" value="DUF5340"/>
</dbReference>
<reference evidence="2" key="1">
    <citation type="journal article" date="2024" name="Algal Res.">
        <title>Biochemical, toxicological and genomic investigation of a high-biomass producing Limnothrix strain isolated from Italian shallow drinking water reservoir.</title>
        <authorList>
            <person name="Simonazzi M."/>
            <person name="Shishido T.K."/>
            <person name="Delbaje E."/>
            <person name="Wahlsten M."/>
            <person name="Fewer D.P."/>
            <person name="Sivonen K."/>
            <person name="Pezzolesi L."/>
            <person name="Pistocchi R."/>
        </authorList>
    </citation>
    <scope>NUCLEOTIDE SEQUENCE [LARGE SCALE GENOMIC DNA]</scope>
    <source>
        <strain evidence="2">LRLZ20PSL1</strain>
    </source>
</reference>
<proteinExistence type="predicted"/>
<name>A0ABW7CE07_9CYAN</name>
<dbReference type="EMBL" id="JAZAQF010000086">
    <property type="protein sequence ID" value="MFG3819083.1"/>
    <property type="molecule type" value="Genomic_DNA"/>
</dbReference>
<gene>
    <name evidence="1" type="ORF">VPK24_15680</name>
</gene>
<dbReference type="Proteomes" id="UP001604335">
    <property type="component" value="Unassembled WGS sequence"/>
</dbReference>
<dbReference type="RefSeq" id="WP_393014776.1">
    <property type="nucleotide sequence ID" value="NZ_JAZAQF010000086.1"/>
</dbReference>
<dbReference type="Pfam" id="PF17275">
    <property type="entry name" value="DUF5340"/>
    <property type="match status" value="1"/>
</dbReference>
<accession>A0ABW7CE07</accession>
<protein>
    <submittedName>
        <fullName evidence="1">DUF5340 family protein</fullName>
    </submittedName>
</protein>
<evidence type="ECO:0000313" key="1">
    <source>
        <dbReference type="EMBL" id="MFG3819083.1"/>
    </source>
</evidence>
<comment type="caution">
    <text evidence="1">The sequence shown here is derived from an EMBL/GenBank/DDBJ whole genome shotgun (WGS) entry which is preliminary data.</text>
</comment>